<feature type="domain" description="FAT" evidence="15">
    <location>
        <begin position="767"/>
        <end position="1323"/>
    </location>
</feature>
<dbReference type="InterPro" id="IPR056802">
    <property type="entry name" value="ATR-like_M-HEAT"/>
</dbReference>
<dbReference type="Gene3D" id="3.30.1010.10">
    <property type="entry name" value="Phosphatidylinositol 3-kinase Catalytic Subunit, Chain A, domain 4"/>
    <property type="match status" value="1"/>
</dbReference>
<dbReference type="InterPro" id="IPR050517">
    <property type="entry name" value="DDR_Repair_Kinase"/>
</dbReference>
<evidence type="ECO:0000313" key="18">
    <source>
        <dbReference type="Proteomes" id="UP000054549"/>
    </source>
</evidence>
<dbReference type="GO" id="GO:0005694">
    <property type="term" value="C:chromosome"/>
    <property type="evidence" value="ECO:0007669"/>
    <property type="project" value="TreeGrafter"/>
</dbReference>
<keyword evidence="10" id="KW-0234">DNA repair</keyword>
<evidence type="ECO:0000256" key="11">
    <source>
        <dbReference type="ARBA" id="ARBA00023242"/>
    </source>
</evidence>
<keyword evidence="18" id="KW-1185">Reference proteome</keyword>
<dbReference type="EC" id="2.7.11.1" evidence="3"/>
<dbReference type="GO" id="GO:0004674">
    <property type="term" value="F:protein serine/threonine kinase activity"/>
    <property type="evidence" value="ECO:0007669"/>
    <property type="project" value="UniProtKB-KW"/>
</dbReference>
<dbReference type="GO" id="GO:0006281">
    <property type="term" value="P:DNA repair"/>
    <property type="evidence" value="ECO:0007669"/>
    <property type="project" value="UniProtKB-KW"/>
</dbReference>
<dbReference type="InterPro" id="IPR011009">
    <property type="entry name" value="Kinase-like_dom_sf"/>
</dbReference>
<evidence type="ECO:0000256" key="12">
    <source>
        <dbReference type="ARBA" id="ARBA00047899"/>
    </source>
</evidence>
<evidence type="ECO:0000259" key="16">
    <source>
        <dbReference type="PROSITE" id="PS51190"/>
    </source>
</evidence>
<dbReference type="SMART" id="SM01343">
    <property type="entry name" value="FATC"/>
    <property type="match status" value="1"/>
</dbReference>
<dbReference type="Proteomes" id="UP000054549">
    <property type="component" value="Unassembled WGS sequence"/>
</dbReference>
<dbReference type="InterPro" id="IPR000403">
    <property type="entry name" value="PI3/4_kinase_cat_dom"/>
</dbReference>
<dbReference type="SUPFAM" id="SSF56112">
    <property type="entry name" value="Protein kinase-like (PK-like)"/>
    <property type="match status" value="1"/>
</dbReference>
<dbReference type="CDD" id="cd00892">
    <property type="entry name" value="PIKKc_ATR"/>
    <property type="match status" value="1"/>
</dbReference>
<comment type="similarity">
    <text evidence="2">Belongs to the PI3/PI4-kinase family. ATM subfamily.</text>
</comment>
<dbReference type="Pfam" id="PF02259">
    <property type="entry name" value="FAT"/>
    <property type="match status" value="1"/>
</dbReference>
<evidence type="ECO:0000256" key="5">
    <source>
        <dbReference type="ARBA" id="ARBA00022679"/>
    </source>
</evidence>
<dbReference type="Gene3D" id="1.25.40.10">
    <property type="entry name" value="Tetratricopeptide repeat domain"/>
    <property type="match status" value="1"/>
</dbReference>
<keyword evidence="4" id="KW-0723">Serine/threonine-protein kinase</keyword>
<reference evidence="17 18" key="1">
    <citation type="submission" date="2014-04" db="EMBL/GenBank/DDBJ databases">
        <title>Evolutionary Origins and Diversification of the Mycorrhizal Mutualists.</title>
        <authorList>
            <consortium name="DOE Joint Genome Institute"/>
            <consortium name="Mycorrhizal Genomics Consortium"/>
            <person name="Kohler A."/>
            <person name="Kuo A."/>
            <person name="Nagy L.G."/>
            <person name="Floudas D."/>
            <person name="Copeland A."/>
            <person name="Barry K.W."/>
            <person name="Cichocki N."/>
            <person name="Veneault-Fourrey C."/>
            <person name="LaButti K."/>
            <person name="Lindquist E.A."/>
            <person name="Lipzen A."/>
            <person name="Lundell T."/>
            <person name="Morin E."/>
            <person name="Murat C."/>
            <person name="Riley R."/>
            <person name="Ohm R."/>
            <person name="Sun H."/>
            <person name="Tunlid A."/>
            <person name="Henrissat B."/>
            <person name="Grigoriev I.V."/>
            <person name="Hibbett D.S."/>
            <person name="Martin F."/>
        </authorList>
    </citation>
    <scope>NUCLEOTIDE SEQUENCE [LARGE SCALE GENOMIC DNA]</scope>
    <source>
        <strain evidence="17 18">Koide BX008</strain>
    </source>
</reference>
<dbReference type="STRING" id="946122.A0A0C2TSQ7"/>
<dbReference type="PROSITE" id="PS51190">
    <property type="entry name" value="FATC"/>
    <property type="match status" value="1"/>
</dbReference>
<dbReference type="InterPro" id="IPR011989">
    <property type="entry name" value="ARM-like"/>
</dbReference>
<dbReference type="GO" id="GO:0000723">
    <property type="term" value="P:telomere maintenance"/>
    <property type="evidence" value="ECO:0007669"/>
    <property type="project" value="TreeGrafter"/>
</dbReference>
<dbReference type="Pfam" id="PF23593">
    <property type="entry name" value="HEAT_ATR"/>
    <property type="match status" value="1"/>
</dbReference>
<dbReference type="Gene3D" id="1.10.1070.11">
    <property type="entry name" value="Phosphatidylinositol 3-/4-kinase, catalytic domain"/>
    <property type="match status" value="1"/>
</dbReference>
<dbReference type="PANTHER" id="PTHR11139:SF125">
    <property type="entry name" value="SERINE_THREONINE-PROTEIN KINASE MEC1"/>
    <property type="match status" value="1"/>
</dbReference>
<dbReference type="Pfam" id="PF00454">
    <property type="entry name" value="PI3_PI4_kinase"/>
    <property type="match status" value="1"/>
</dbReference>
<evidence type="ECO:0000256" key="2">
    <source>
        <dbReference type="ARBA" id="ARBA00010769"/>
    </source>
</evidence>
<dbReference type="InterPro" id="IPR011990">
    <property type="entry name" value="TPR-like_helical_dom_sf"/>
</dbReference>
<dbReference type="PROSITE" id="PS51189">
    <property type="entry name" value="FAT"/>
    <property type="match status" value="1"/>
</dbReference>
<evidence type="ECO:0000256" key="13">
    <source>
        <dbReference type="ARBA" id="ARBA00048679"/>
    </source>
</evidence>
<evidence type="ECO:0000259" key="14">
    <source>
        <dbReference type="PROSITE" id="PS50290"/>
    </source>
</evidence>
<keyword evidence="11" id="KW-0539">Nucleus</keyword>
<gene>
    <name evidence="17" type="ORF">M378DRAFT_617747</name>
</gene>
<dbReference type="InterPro" id="IPR003151">
    <property type="entry name" value="PIK-rel_kinase_FAT"/>
</dbReference>
<dbReference type="PROSITE" id="PS00916">
    <property type="entry name" value="PI3_4_KINASE_2"/>
    <property type="match status" value="1"/>
</dbReference>
<feature type="domain" description="PI3K/PI4K catalytic" evidence="14">
    <location>
        <begin position="1431"/>
        <end position="1741"/>
    </location>
</feature>
<dbReference type="InParanoid" id="A0A0C2TSQ7"/>
<dbReference type="PROSITE" id="PS50290">
    <property type="entry name" value="PI3_4_KINASE_3"/>
    <property type="match status" value="1"/>
</dbReference>
<keyword evidence="5" id="KW-0808">Transferase</keyword>
<evidence type="ECO:0000256" key="1">
    <source>
        <dbReference type="ARBA" id="ARBA00004123"/>
    </source>
</evidence>
<keyword evidence="6" id="KW-0547">Nucleotide-binding</keyword>
<comment type="catalytic activity">
    <reaction evidence="13">
        <text>L-seryl-[protein] + ATP = O-phospho-L-seryl-[protein] + ADP + H(+)</text>
        <dbReference type="Rhea" id="RHEA:17989"/>
        <dbReference type="Rhea" id="RHEA-COMP:9863"/>
        <dbReference type="Rhea" id="RHEA-COMP:11604"/>
        <dbReference type="ChEBI" id="CHEBI:15378"/>
        <dbReference type="ChEBI" id="CHEBI:29999"/>
        <dbReference type="ChEBI" id="CHEBI:30616"/>
        <dbReference type="ChEBI" id="CHEBI:83421"/>
        <dbReference type="ChEBI" id="CHEBI:456216"/>
        <dbReference type="EC" id="2.7.11.1"/>
    </reaction>
</comment>
<dbReference type="InterPro" id="IPR003152">
    <property type="entry name" value="FATC_dom"/>
</dbReference>
<evidence type="ECO:0000256" key="7">
    <source>
        <dbReference type="ARBA" id="ARBA00022763"/>
    </source>
</evidence>
<evidence type="ECO:0000256" key="4">
    <source>
        <dbReference type="ARBA" id="ARBA00022527"/>
    </source>
</evidence>
<dbReference type="SMART" id="SM00802">
    <property type="entry name" value="UME"/>
    <property type="match status" value="1"/>
</dbReference>
<evidence type="ECO:0000313" key="17">
    <source>
        <dbReference type="EMBL" id="KIL70329.1"/>
    </source>
</evidence>
<feature type="domain" description="FATC" evidence="16">
    <location>
        <begin position="1753"/>
        <end position="1785"/>
    </location>
</feature>
<proteinExistence type="inferred from homology"/>
<dbReference type="EMBL" id="KN818224">
    <property type="protein sequence ID" value="KIL70329.1"/>
    <property type="molecule type" value="Genomic_DNA"/>
</dbReference>
<dbReference type="Gene3D" id="1.25.10.10">
    <property type="entry name" value="Leucine-rich Repeat Variant"/>
    <property type="match status" value="1"/>
</dbReference>
<evidence type="ECO:0000256" key="10">
    <source>
        <dbReference type="ARBA" id="ARBA00023204"/>
    </source>
</evidence>
<dbReference type="InterPro" id="IPR018936">
    <property type="entry name" value="PI3/4_kinase_CS"/>
</dbReference>
<dbReference type="InterPro" id="IPR014009">
    <property type="entry name" value="PIK_FAT"/>
</dbReference>
<dbReference type="InterPro" id="IPR036940">
    <property type="entry name" value="PI3/4_kinase_cat_sf"/>
</dbReference>
<sequence length="1785" mass="201180">MFEHLYQLLETAKMPLVETLIIAIGSCGEASKNDTLLGQILCLLISQLGRPNPIIRGLACVKFFSIVKKHNKTPYSMIQPYLDQVAPFLLSRMCTQPILFNEACRAIAIQPNQFIVSNLPRALPQLFANCESTVIQAVAKELKTKPSTLFVKHSHKILAHVFLQQGQAKKSLSFILKTLTADSQGASIDSVSVVKSCLVPLLAELVISLGEDNPEAAKHALREVERYLNPNPTKGRSLPRPDLGTFLRQYMLGILSGISDMLQGVQGKKSAEVRRKIVHSIGVLVTIIGPSVSNVAPQIMAIFQTMISISELSEPTIESWYHFVSVLGPLELGPHIGPTSAAIVAAWPVLSPRARSLATKILADIVLEFGNDLGQQLDEIADLSQIDDLEFIQTRIQERRSSWTPRKKLGRILDQCMNDNMSVSLQALSELKSFMLSEQQQLIGELTSGDIFDPMVNKILQVLFLAASRGGEGAHELRLLAYECIGVLGAVDPDRCEINVIDQTMIVLSNFTDDAESILFALHLIKDLLVGAFRSTSDMVYQTRLAYVIQELLKFCQFTPALVAVGNSGGAVPLKVRNRWNSLPKHVLETISPLFEARFTFHQPNHPEIQVPVYPLHGTYRDWIQSWTLYLINRVAGETAQTIFSVFRSVVCHKDVVIAHHILPHLVLNVLISGHENDAQAIRSELMVVLEDQVNPTSGSSSDKKLLSAQAVFMLLDHLSKWVRIIRQEIDSKKNESKRSRANQIYNQAEEQLLRVDSVLSSIDQHLMARAAFQCKAYARSLMNFESQILTLQERSSHEDLTSYYEKMHEIYAHLDESDGMEGISTLILSPSLEHQIRQHESTGQWTSAQSCWELKLRQSPDNVEYHLGLLRCLRNLGHYDSLRTHVRGILTRNPDWESVLIGYELESAWMVGAWEDVKTMVERPSSQTAHTAVARVLLALRSGNQNATLEALRTARGILGAPIAAAGVTGYRRVYEAVLDLHQMHELEAIQNVVSTFPADSQPGSQTRRRDILSKISQSLAARLDATLPTFRTREPVLSMRRTAFALTPIPRQMLAREVRHSWIASAKIARKAGQWQTAYSAMLQAQQSGFHLSFVESAKLLKARGENQRALRELENSMRLLGFIQDTPDVLDLTIDDEESKTMKAKAQVLRARWMHESERFELTYIFKVFTEAAETLTTWESGHFRLGQFHDECFKGLPPGDKLNRGLKMNLSTVRSYAKAIKVGSKYIYQTVPRILTIWLDLGEDQKAAGSEPFRKLNEVVAKVTKDTPAYKWYTAFPQIVSRVGITNLEVYKHLSQLIIKVIKEYPKQALWLFTSVIKSTKSNRAERGRTVLDQLRNNPGSSRSYLSKLINQSVSMTNELLALCDRPVDDDKKQLSMSKDFPRLAALGKSDLIVPLQESLIANLPPTSALESGHLPFPSDAPTFDGFLDEIDVMRSLAKPRKITIKGSNGQIYMFLGKPKDDLRKDARLMDFNSIINKLLKANSESRRRQLHIRTYGVVTLNEECGFIQWVPNTIPMRPILLKYYDARRTKSWSAEMNDTFRKIKDATDKEGAEIFSDKILPMFPPLFHDWFLETFPEPTTWLTSRLTYSRTAAVMSMVGFILGLGDRHCENILLDLNTGDVVHVDFNCLFEKGKTLETPERVPFRLTQNMVDGLGVAGVEGVFRNACEVTLQLLRDNKDSLMNVLDAFIHDPLVEWEDEKRKLEREPTNRRNQVKPSVDLRMLARNALNPIEKKLKGVYTMNKERTEKELSTSSLVQVLIQEATDLANLSKMYPGWAPWH</sequence>
<accession>A0A0C2TSQ7</accession>
<keyword evidence="8" id="KW-0418">Kinase</keyword>
<evidence type="ECO:0000256" key="3">
    <source>
        <dbReference type="ARBA" id="ARBA00012513"/>
    </source>
</evidence>
<organism evidence="17 18">
    <name type="scientific">Amanita muscaria (strain Koide BX008)</name>
    <dbReference type="NCBI Taxonomy" id="946122"/>
    <lineage>
        <taxon>Eukaryota</taxon>
        <taxon>Fungi</taxon>
        <taxon>Dikarya</taxon>
        <taxon>Basidiomycota</taxon>
        <taxon>Agaricomycotina</taxon>
        <taxon>Agaricomycetes</taxon>
        <taxon>Agaricomycetidae</taxon>
        <taxon>Agaricales</taxon>
        <taxon>Pluteineae</taxon>
        <taxon>Amanitaceae</taxon>
        <taxon>Amanita</taxon>
    </lineage>
</organism>
<dbReference type="OrthoDB" id="381190at2759"/>
<dbReference type="InterPro" id="IPR057564">
    <property type="entry name" value="HEAT_ATR"/>
</dbReference>
<dbReference type="InterPro" id="IPR012993">
    <property type="entry name" value="UME"/>
</dbReference>
<dbReference type="Pfam" id="PF08064">
    <property type="entry name" value="UME"/>
    <property type="match status" value="1"/>
</dbReference>
<evidence type="ECO:0000259" key="15">
    <source>
        <dbReference type="PROSITE" id="PS51189"/>
    </source>
</evidence>
<evidence type="ECO:0000256" key="9">
    <source>
        <dbReference type="ARBA" id="ARBA00022840"/>
    </source>
</evidence>
<dbReference type="Pfam" id="PF02260">
    <property type="entry name" value="FATC"/>
    <property type="match status" value="1"/>
</dbReference>
<dbReference type="PANTHER" id="PTHR11139">
    <property type="entry name" value="ATAXIA TELANGIECTASIA MUTATED ATM -RELATED"/>
    <property type="match status" value="1"/>
</dbReference>
<comment type="catalytic activity">
    <reaction evidence="12">
        <text>L-threonyl-[protein] + ATP = O-phospho-L-threonyl-[protein] + ADP + H(+)</text>
        <dbReference type="Rhea" id="RHEA:46608"/>
        <dbReference type="Rhea" id="RHEA-COMP:11060"/>
        <dbReference type="Rhea" id="RHEA-COMP:11605"/>
        <dbReference type="ChEBI" id="CHEBI:15378"/>
        <dbReference type="ChEBI" id="CHEBI:30013"/>
        <dbReference type="ChEBI" id="CHEBI:30616"/>
        <dbReference type="ChEBI" id="CHEBI:61977"/>
        <dbReference type="ChEBI" id="CHEBI:456216"/>
        <dbReference type="EC" id="2.7.11.1"/>
    </reaction>
</comment>
<dbReference type="GO" id="GO:0005524">
    <property type="term" value="F:ATP binding"/>
    <property type="evidence" value="ECO:0007669"/>
    <property type="project" value="UniProtKB-KW"/>
</dbReference>
<dbReference type="InterPro" id="IPR016024">
    <property type="entry name" value="ARM-type_fold"/>
</dbReference>
<keyword evidence="9" id="KW-0067">ATP-binding</keyword>
<dbReference type="SMART" id="SM00146">
    <property type="entry name" value="PI3Kc"/>
    <property type="match status" value="1"/>
</dbReference>
<dbReference type="Pfam" id="PF25030">
    <property type="entry name" value="M-HEAT_ATR"/>
    <property type="match status" value="1"/>
</dbReference>
<dbReference type="GO" id="GO:0005634">
    <property type="term" value="C:nucleus"/>
    <property type="evidence" value="ECO:0007669"/>
    <property type="project" value="UniProtKB-SubCell"/>
</dbReference>
<keyword evidence="7" id="KW-0227">DNA damage</keyword>
<protein>
    <recommendedName>
        <fullName evidence="3">non-specific serine/threonine protein kinase</fullName>
        <ecNumber evidence="3">2.7.11.1</ecNumber>
    </recommendedName>
</protein>
<comment type="subcellular location">
    <subcellularLocation>
        <location evidence="1">Nucleus</location>
    </subcellularLocation>
</comment>
<dbReference type="HOGENOM" id="CLU_000178_2_8_1"/>
<dbReference type="GO" id="GO:0000077">
    <property type="term" value="P:DNA damage checkpoint signaling"/>
    <property type="evidence" value="ECO:0007669"/>
    <property type="project" value="TreeGrafter"/>
</dbReference>
<evidence type="ECO:0000256" key="6">
    <source>
        <dbReference type="ARBA" id="ARBA00022741"/>
    </source>
</evidence>
<evidence type="ECO:0000256" key="8">
    <source>
        <dbReference type="ARBA" id="ARBA00022777"/>
    </source>
</evidence>
<dbReference type="SUPFAM" id="SSF48371">
    <property type="entry name" value="ARM repeat"/>
    <property type="match status" value="1"/>
</dbReference>
<dbReference type="FunCoup" id="A0A0C2TSQ7">
    <property type="interactions" value="584"/>
</dbReference>
<name>A0A0C2TSQ7_AMAMK</name>